<comment type="caution">
    <text evidence="2">The sequence shown here is derived from an EMBL/GenBank/DDBJ whole genome shotgun (WGS) entry which is preliminary data.</text>
</comment>
<proteinExistence type="predicted"/>
<evidence type="ECO:0000256" key="1">
    <source>
        <dbReference type="SAM" id="Phobius"/>
    </source>
</evidence>
<evidence type="ECO:0000313" key="3">
    <source>
        <dbReference type="Proteomes" id="UP000315295"/>
    </source>
</evidence>
<dbReference type="Gene3D" id="3.30.70.100">
    <property type="match status" value="1"/>
</dbReference>
<dbReference type="AlphaFoldDB" id="A0A540LXX5"/>
<keyword evidence="1" id="KW-0812">Transmembrane</keyword>
<keyword evidence="1" id="KW-1133">Transmembrane helix</keyword>
<name>A0A540LXX5_MALBA</name>
<protein>
    <submittedName>
        <fullName evidence="2">Uncharacterized protein</fullName>
    </submittedName>
</protein>
<keyword evidence="3" id="KW-1185">Reference proteome</keyword>
<accession>A0A540LXX5</accession>
<dbReference type="STRING" id="106549.A0A540LXX5"/>
<dbReference type="InterPro" id="IPR044296">
    <property type="entry name" value="HIPP46"/>
</dbReference>
<dbReference type="PANTHER" id="PTHR46371">
    <property type="entry name" value="OS04G0464100 PROTEIN"/>
    <property type="match status" value="1"/>
</dbReference>
<evidence type="ECO:0000313" key="2">
    <source>
        <dbReference type="EMBL" id="TQD91122.1"/>
    </source>
</evidence>
<dbReference type="Proteomes" id="UP000315295">
    <property type="component" value="Unassembled WGS sequence"/>
</dbReference>
<keyword evidence="1" id="KW-0472">Membrane</keyword>
<feature type="transmembrane region" description="Helical" evidence="1">
    <location>
        <begin position="55"/>
        <end position="72"/>
    </location>
</feature>
<reference evidence="2 3" key="1">
    <citation type="journal article" date="2019" name="G3 (Bethesda)">
        <title>Sequencing of a Wild Apple (Malus baccata) Genome Unravels the Differences Between Cultivated and Wild Apple Species Regarding Disease Resistance and Cold Tolerance.</title>
        <authorList>
            <person name="Chen X."/>
        </authorList>
    </citation>
    <scope>NUCLEOTIDE SEQUENCE [LARGE SCALE GENOMIC DNA]</scope>
    <source>
        <strain evidence="3">cv. Shandingzi</strain>
        <tissue evidence="2">Leaves</tissue>
    </source>
</reference>
<dbReference type="EMBL" id="VIEB01000431">
    <property type="protein sequence ID" value="TQD91122.1"/>
    <property type="molecule type" value="Genomic_DNA"/>
</dbReference>
<organism evidence="2 3">
    <name type="scientific">Malus baccata</name>
    <name type="common">Siberian crab apple</name>
    <name type="synonym">Pyrus baccata</name>
    <dbReference type="NCBI Taxonomy" id="106549"/>
    <lineage>
        <taxon>Eukaryota</taxon>
        <taxon>Viridiplantae</taxon>
        <taxon>Streptophyta</taxon>
        <taxon>Embryophyta</taxon>
        <taxon>Tracheophyta</taxon>
        <taxon>Spermatophyta</taxon>
        <taxon>Magnoliopsida</taxon>
        <taxon>eudicotyledons</taxon>
        <taxon>Gunneridae</taxon>
        <taxon>Pentapetalae</taxon>
        <taxon>rosids</taxon>
        <taxon>fabids</taxon>
        <taxon>Rosales</taxon>
        <taxon>Rosaceae</taxon>
        <taxon>Amygdaloideae</taxon>
        <taxon>Maleae</taxon>
        <taxon>Malus</taxon>
    </lineage>
</organism>
<gene>
    <name evidence="2" type="ORF">C1H46_023297</name>
</gene>
<sequence>MVFRSPPTVLRNIKVMYESDPSYLFKQGRAAGIELGMYTTKSHGDALAKNYLHDYWLIICCFLVLIVQKIVIEVQMRSRRRRAKAMKIAAVADGVNPVAFNEEKKDQMVIIGDGIDAASVALSPRKKVGHATLVTVEEIVLEDI</sequence>